<organism evidence="1 2">
    <name type="scientific">[Eubacterium] siraeum</name>
    <dbReference type="NCBI Taxonomy" id="39492"/>
    <lineage>
        <taxon>Bacteria</taxon>
        <taxon>Bacillati</taxon>
        <taxon>Bacillota</taxon>
        <taxon>Clostridia</taxon>
        <taxon>Eubacteriales</taxon>
        <taxon>Oscillospiraceae</taxon>
        <taxon>Oscillospiraceae incertae sedis</taxon>
    </lineage>
</organism>
<reference evidence="1" key="1">
    <citation type="submission" date="2023-01" db="EMBL/GenBank/DDBJ databases">
        <title>Human gut microbiome strain richness.</title>
        <authorList>
            <person name="Chen-Liaw A."/>
        </authorList>
    </citation>
    <scope>NUCLEOTIDE SEQUENCE</scope>
    <source>
        <strain evidence="1">1001283st1_G1_1001283B150217_161031</strain>
    </source>
</reference>
<dbReference type="EMBL" id="JAQLXW010000002">
    <property type="protein sequence ID" value="MDB8002889.1"/>
    <property type="molecule type" value="Genomic_DNA"/>
</dbReference>
<sequence length="70" mass="7885">MPLQIPPAAVSRIKFAVPIVADMLNKRYRRRQFDSADSEFGDLEKTEYKGNPLLSGSGFQFVEKPIDKAV</sequence>
<protein>
    <submittedName>
        <fullName evidence="1">Uncharacterized protein</fullName>
    </submittedName>
</protein>
<dbReference type="AlphaFoldDB" id="A0AAW6CWX0"/>
<proteinExistence type="predicted"/>
<accession>A0AAW6CWX0</accession>
<evidence type="ECO:0000313" key="2">
    <source>
        <dbReference type="Proteomes" id="UP001210809"/>
    </source>
</evidence>
<dbReference type="Proteomes" id="UP001210809">
    <property type="component" value="Unassembled WGS sequence"/>
</dbReference>
<comment type="caution">
    <text evidence="1">The sequence shown here is derived from an EMBL/GenBank/DDBJ whole genome shotgun (WGS) entry which is preliminary data.</text>
</comment>
<gene>
    <name evidence="1" type="ORF">PNE09_02285</name>
</gene>
<evidence type="ECO:0000313" key="1">
    <source>
        <dbReference type="EMBL" id="MDB8002889.1"/>
    </source>
</evidence>
<name>A0AAW6CWX0_9FIRM</name>